<proteinExistence type="predicted"/>
<dbReference type="InterPro" id="IPR044855">
    <property type="entry name" value="CoA-Trfase_III_dom3_sf"/>
</dbReference>
<dbReference type="STRING" id="690566.Sphch_3242"/>
<dbReference type="InterPro" id="IPR023606">
    <property type="entry name" value="CoA-Trfase_III_dom_1_sf"/>
</dbReference>
<organism evidence="1 2">
    <name type="scientific">Sphingobium chlorophenolicum L-1</name>
    <dbReference type="NCBI Taxonomy" id="690566"/>
    <lineage>
        <taxon>Bacteria</taxon>
        <taxon>Pseudomonadati</taxon>
        <taxon>Pseudomonadota</taxon>
        <taxon>Alphaproteobacteria</taxon>
        <taxon>Sphingomonadales</taxon>
        <taxon>Sphingomonadaceae</taxon>
        <taxon>Sphingobium</taxon>
    </lineage>
</organism>
<dbReference type="PANTHER" id="PTHR48228">
    <property type="entry name" value="SUCCINYL-COA--D-CITRAMALATE COA-TRANSFERASE"/>
    <property type="match status" value="1"/>
</dbReference>
<dbReference type="EC" id="5.1.99.4" evidence="1"/>
<keyword evidence="1" id="KW-0413">Isomerase</keyword>
<reference evidence="1 2" key="1">
    <citation type="submission" date="2011-05" db="EMBL/GenBank/DDBJ databases">
        <title>Complete sequence of chromosome 2 of Sphingobium chlorophenolicum L-1.</title>
        <authorList>
            <consortium name="US DOE Joint Genome Institute"/>
            <person name="Lucas S."/>
            <person name="Han J."/>
            <person name="Lapidus A."/>
            <person name="Cheng J.-F."/>
            <person name="Goodwin L."/>
            <person name="Pitluck S."/>
            <person name="Peters L."/>
            <person name="Daligault H."/>
            <person name="Han C."/>
            <person name="Tapia R."/>
            <person name="Land M."/>
            <person name="Hauser L."/>
            <person name="Kyrpides N."/>
            <person name="Ivanova N."/>
            <person name="Pagani I."/>
            <person name="Turner P."/>
            <person name="Copley S."/>
            <person name="Woyke T."/>
        </authorList>
    </citation>
    <scope>NUCLEOTIDE SEQUENCE [LARGE SCALE GENOMIC DNA]</scope>
    <source>
        <strain evidence="1 2">L-1</strain>
    </source>
</reference>
<dbReference type="EMBL" id="CP002799">
    <property type="protein sequence ID" value="AEG50852.1"/>
    <property type="molecule type" value="Genomic_DNA"/>
</dbReference>
<gene>
    <name evidence="1" type="ORF">Sphch_3242</name>
</gene>
<name>F6F340_SPHCR</name>
<dbReference type="SUPFAM" id="SSF89796">
    <property type="entry name" value="CoA-transferase family III (CaiB/BaiF)"/>
    <property type="match status" value="1"/>
</dbReference>
<dbReference type="GO" id="GO:0008111">
    <property type="term" value="F:alpha-methylacyl-CoA racemase activity"/>
    <property type="evidence" value="ECO:0007669"/>
    <property type="project" value="UniProtKB-EC"/>
</dbReference>
<keyword evidence="2" id="KW-1185">Reference proteome</keyword>
<dbReference type="AlphaFoldDB" id="F6F340"/>
<dbReference type="Pfam" id="PF02515">
    <property type="entry name" value="CoA_transf_3"/>
    <property type="match status" value="1"/>
</dbReference>
<protein>
    <submittedName>
        <fullName evidence="1">Alpha-methylacyl-CoA racemase</fullName>
        <ecNumber evidence="1">5.1.99.4</ecNumber>
    </submittedName>
</protein>
<evidence type="ECO:0000313" key="1">
    <source>
        <dbReference type="EMBL" id="AEG50852.1"/>
    </source>
</evidence>
<accession>F6F340</accession>
<dbReference type="Gene3D" id="3.30.1540.10">
    <property type="entry name" value="formyl-coa transferase, domain 3"/>
    <property type="match status" value="1"/>
</dbReference>
<evidence type="ECO:0000313" key="2">
    <source>
        <dbReference type="Proteomes" id="UP000007150"/>
    </source>
</evidence>
<sequence>MSAPSTASGRRAGPLSGITIVELEGLGPGPFAGMMLADHGAHVIQIERLGSRRPSPDILSRSRMRLSVDLKSEAGHGLVRDLCRNADGFIEGFRPGTVERLGLGPDVLMADNPRLVYGRMTGWGQAGPLAQAAGHDINYIALSGALNMVGDADRPPMVPVNLVGDFGGGGMLLAFGMLAAILNARSGGQGQIVDCAMVDGSALLTTLMWSMKEQGRWRDERGANLFDGAAPFYRAYETADGKAIALGAYEPQFFALLLDRLGLTDDPLFSDQMDREKWPAQRTALAALFQTRSREAWCQLLESSDACATGVLSMTEALSHPHNRARGTFVTVDDVPQPAPAPRYSGTPLGTPQLQSDADGLSVLMAAIGYPPARLGELARAGVVETRAPSPLREAHS</sequence>
<dbReference type="KEGG" id="sch:Sphch_3242"/>
<dbReference type="Proteomes" id="UP000007150">
    <property type="component" value="Chromosome 2"/>
</dbReference>
<dbReference type="PANTHER" id="PTHR48228:SF5">
    <property type="entry name" value="ALPHA-METHYLACYL-COA RACEMASE"/>
    <property type="match status" value="1"/>
</dbReference>
<dbReference type="InterPro" id="IPR003673">
    <property type="entry name" value="CoA-Trfase_fam_III"/>
</dbReference>
<dbReference type="RefSeq" id="WP_013849082.1">
    <property type="nucleotide sequence ID" value="NC_015594.1"/>
</dbReference>
<dbReference type="Gene3D" id="3.40.50.10540">
    <property type="entry name" value="Crotonobetainyl-coa:carnitine coa-transferase, domain 1"/>
    <property type="match status" value="1"/>
</dbReference>
<dbReference type="HOGENOM" id="CLU_033975_5_0_5"/>
<dbReference type="InterPro" id="IPR050509">
    <property type="entry name" value="CoA-transferase_III"/>
</dbReference>